<dbReference type="RefSeq" id="WP_073339817.1">
    <property type="nucleotide sequence ID" value="NZ_FQXM01000024.1"/>
</dbReference>
<dbReference type="Pfam" id="PF16976">
    <property type="entry name" value="RcpC"/>
    <property type="match status" value="1"/>
</dbReference>
<keyword evidence="1" id="KW-1133">Transmembrane helix</keyword>
<keyword evidence="1" id="KW-0472">Membrane</keyword>
<dbReference type="Proteomes" id="UP000184447">
    <property type="component" value="Unassembled WGS sequence"/>
</dbReference>
<dbReference type="InterPro" id="IPR017592">
    <property type="entry name" value="Pilus_assmbl_Flp-typ_CpaB"/>
</dbReference>
<evidence type="ECO:0000313" key="4">
    <source>
        <dbReference type="Proteomes" id="UP000184447"/>
    </source>
</evidence>
<evidence type="ECO:0000313" key="3">
    <source>
        <dbReference type="EMBL" id="SHH95398.1"/>
    </source>
</evidence>
<dbReference type="OrthoDB" id="1757906at2"/>
<dbReference type="Pfam" id="PF08666">
    <property type="entry name" value="SAF"/>
    <property type="match status" value="1"/>
</dbReference>
<organism evidence="3 4">
    <name type="scientific">Clostridium grantii DSM 8605</name>
    <dbReference type="NCBI Taxonomy" id="1121316"/>
    <lineage>
        <taxon>Bacteria</taxon>
        <taxon>Bacillati</taxon>
        <taxon>Bacillota</taxon>
        <taxon>Clostridia</taxon>
        <taxon>Eubacteriales</taxon>
        <taxon>Clostridiaceae</taxon>
        <taxon>Clostridium</taxon>
    </lineage>
</organism>
<dbReference type="SMART" id="SM00858">
    <property type="entry name" value="SAF"/>
    <property type="match status" value="1"/>
</dbReference>
<feature type="domain" description="SAF" evidence="2">
    <location>
        <begin position="39"/>
        <end position="101"/>
    </location>
</feature>
<evidence type="ECO:0000259" key="2">
    <source>
        <dbReference type="SMART" id="SM00858"/>
    </source>
</evidence>
<keyword evidence="1" id="KW-0812">Transmembrane</keyword>
<sequence length="237" mass="27071">MKLRNILILTLVMAFITTILFNNYLNDLEEKYKKNENKISVVVPKIDITKNEKVTEEMLETKEFYLESVHPEAIKEIQDVVGKYAATNMKQGEILFASRFVDQFAAEDFLTNKIREGYGAVSIEVNYVESVSNLIEPEDYVDVIFSEIIEKENETDEIITEVILENVRVLAVGKRLNENSPQVDSSDTTSQSQIIEDTGVEYISVTLELKPEDMVKIVNADERGNVKFTLKSDIFPK</sequence>
<name>A0A1M5X745_9CLOT</name>
<evidence type="ECO:0000256" key="1">
    <source>
        <dbReference type="SAM" id="Phobius"/>
    </source>
</evidence>
<protein>
    <submittedName>
        <fullName evidence="3">Pilus assembly protein CpaB</fullName>
    </submittedName>
</protein>
<dbReference type="NCBIfam" id="TIGR03177">
    <property type="entry name" value="pilus_cpaB"/>
    <property type="match status" value="1"/>
</dbReference>
<dbReference type="AlphaFoldDB" id="A0A1M5X745"/>
<dbReference type="EMBL" id="FQXM01000024">
    <property type="protein sequence ID" value="SHH95398.1"/>
    <property type="molecule type" value="Genomic_DNA"/>
</dbReference>
<accession>A0A1M5X745</accession>
<keyword evidence="4" id="KW-1185">Reference proteome</keyword>
<gene>
    <name evidence="3" type="ORF">SAMN02745207_03390</name>
</gene>
<dbReference type="CDD" id="cd11614">
    <property type="entry name" value="SAF_CpaB_FlgA_like"/>
    <property type="match status" value="1"/>
</dbReference>
<dbReference type="InterPro" id="IPR031571">
    <property type="entry name" value="RcpC_dom"/>
</dbReference>
<dbReference type="Gene3D" id="3.90.1210.10">
    <property type="entry name" value="Antifreeze-like/N-acetylneuraminic acid synthase C-terminal domain"/>
    <property type="match status" value="1"/>
</dbReference>
<feature type="transmembrane region" description="Helical" evidence="1">
    <location>
        <begin position="6"/>
        <end position="25"/>
    </location>
</feature>
<dbReference type="InterPro" id="IPR013974">
    <property type="entry name" value="SAF"/>
</dbReference>
<reference evidence="3 4" key="1">
    <citation type="submission" date="2016-11" db="EMBL/GenBank/DDBJ databases">
        <authorList>
            <person name="Jaros S."/>
            <person name="Januszkiewicz K."/>
            <person name="Wedrychowicz H."/>
        </authorList>
    </citation>
    <scope>NUCLEOTIDE SEQUENCE [LARGE SCALE GENOMIC DNA]</scope>
    <source>
        <strain evidence="3 4">DSM 8605</strain>
    </source>
</reference>
<proteinExistence type="predicted"/>
<dbReference type="STRING" id="1121316.SAMN02745207_03390"/>